<keyword evidence="3" id="KW-0547">Nucleotide-binding</keyword>
<dbReference type="SMART" id="SM00044">
    <property type="entry name" value="CYCc"/>
    <property type="match status" value="1"/>
</dbReference>
<name>A0A423TGI9_PENVA</name>
<keyword evidence="7 8" id="KW-0456">Lyase</keyword>
<accession>A0A423TGI9</accession>
<protein>
    <submittedName>
        <fullName evidence="10">Atrial natriuretic peptide receptor B</fullName>
    </submittedName>
</protein>
<dbReference type="CDD" id="cd07302">
    <property type="entry name" value="CHD"/>
    <property type="match status" value="1"/>
</dbReference>
<dbReference type="InterPro" id="IPR029787">
    <property type="entry name" value="Nucleotide_cyclase"/>
</dbReference>
<feature type="domain" description="Guanylate cyclase" evidence="9">
    <location>
        <begin position="1"/>
        <end position="107"/>
    </location>
</feature>
<evidence type="ECO:0000313" key="10">
    <source>
        <dbReference type="EMBL" id="ROT75620.1"/>
    </source>
</evidence>
<evidence type="ECO:0000256" key="5">
    <source>
        <dbReference type="ARBA" id="ARBA00023136"/>
    </source>
</evidence>
<dbReference type="PANTHER" id="PTHR11920">
    <property type="entry name" value="GUANYLYL CYCLASE"/>
    <property type="match status" value="1"/>
</dbReference>
<dbReference type="Gene3D" id="3.30.70.1230">
    <property type="entry name" value="Nucleotide cyclase"/>
    <property type="match status" value="1"/>
</dbReference>
<dbReference type="FunFam" id="3.30.70.1230:FF:000030">
    <property type="entry name" value="Si:ch211-215j19.12"/>
    <property type="match status" value="1"/>
</dbReference>
<evidence type="ECO:0000259" key="9">
    <source>
        <dbReference type="PROSITE" id="PS50125"/>
    </source>
</evidence>
<evidence type="ECO:0000256" key="6">
    <source>
        <dbReference type="ARBA" id="ARBA00023180"/>
    </source>
</evidence>
<dbReference type="PROSITE" id="PS50125">
    <property type="entry name" value="GUANYLATE_CYCLASE_2"/>
    <property type="match status" value="1"/>
</dbReference>
<keyword evidence="4" id="KW-1133">Transmembrane helix</keyword>
<keyword evidence="10" id="KW-0675">Receptor</keyword>
<dbReference type="InterPro" id="IPR001054">
    <property type="entry name" value="A/G_cyclase"/>
</dbReference>
<evidence type="ECO:0000256" key="2">
    <source>
        <dbReference type="ARBA" id="ARBA00022692"/>
    </source>
</evidence>
<dbReference type="GO" id="GO:0035556">
    <property type="term" value="P:intracellular signal transduction"/>
    <property type="evidence" value="ECO:0007669"/>
    <property type="project" value="InterPro"/>
</dbReference>
<dbReference type="GO" id="GO:0004016">
    <property type="term" value="F:adenylate cyclase activity"/>
    <property type="evidence" value="ECO:0007669"/>
    <property type="project" value="TreeGrafter"/>
</dbReference>
<keyword evidence="2" id="KW-0812">Transmembrane</keyword>
<dbReference type="InterPro" id="IPR018297">
    <property type="entry name" value="A/G_cyclase_CS"/>
</dbReference>
<dbReference type="GO" id="GO:0000166">
    <property type="term" value="F:nucleotide binding"/>
    <property type="evidence" value="ECO:0007669"/>
    <property type="project" value="UniProtKB-KW"/>
</dbReference>
<dbReference type="InterPro" id="IPR050401">
    <property type="entry name" value="Cyclic_nucleotide_synthase"/>
</dbReference>
<sequence>MNVLYKMFDSRIDCYDVYKIETIGDAYMVASGLHMREEGKDHAAEVAAMAIDLLHGTENFVIPHMPGERLQIRIGIHTGPAVAGVIGTKMPRYCLFGDSVNLAAKIEATGLPFKIHISQDTKDCLDRVGGFIVKLRGELEIKNQQELLAVHALLSCSMVYAGTLPCVTTMSQSGWSRWWAAADPVAIGAVTKGEAFRFASKAVPLHASAQRPSRV</sequence>
<dbReference type="GO" id="GO:0005886">
    <property type="term" value="C:plasma membrane"/>
    <property type="evidence" value="ECO:0007669"/>
    <property type="project" value="TreeGrafter"/>
</dbReference>
<dbReference type="OrthoDB" id="60033at2759"/>
<evidence type="ECO:0000256" key="8">
    <source>
        <dbReference type="RuleBase" id="RU000405"/>
    </source>
</evidence>
<evidence type="ECO:0000256" key="3">
    <source>
        <dbReference type="ARBA" id="ARBA00022741"/>
    </source>
</evidence>
<comment type="subcellular location">
    <subcellularLocation>
        <location evidence="1">Membrane</location>
    </subcellularLocation>
</comment>
<dbReference type="EMBL" id="QCYY01001752">
    <property type="protein sequence ID" value="ROT75620.1"/>
    <property type="molecule type" value="Genomic_DNA"/>
</dbReference>
<dbReference type="GO" id="GO:0001653">
    <property type="term" value="F:peptide receptor activity"/>
    <property type="evidence" value="ECO:0007669"/>
    <property type="project" value="TreeGrafter"/>
</dbReference>
<dbReference type="STRING" id="6689.A0A423TGI9"/>
<dbReference type="Pfam" id="PF00211">
    <property type="entry name" value="Guanylate_cyc"/>
    <property type="match status" value="1"/>
</dbReference>
<evidence type="ECO:0000256" key="7">
    <source>
        <dbReference type="ARBA" id="ARBA00023239"/>
    </source>
</evidence>
<organism evidence="10 11">
    <name type="scientific">Penaeus vannamei</name>
    <name type="common">Whiteleg shrimp</name>
    <name type="synonym">Litopenaeus vannamei</name>
    <dbReference type="NCBI Taxonomy" id="6689"/>
    <lineage>
        <taxon>Eukaryota</taxon>
        <taxon>Metazoa</taxon>
        <taxon>Ecdysozoa</taxon>
        <taxon>Arthropoda</taxon>
        <taxon>Crustacea</taxon>
        <taxon>Multicrustacea</taxon>
        <taxon>Malacostraca</taxon>
        <taxon>Eumalacostraca</taxon>
        <taxon>Eucarida</taxon>
        <taxon>Decapoda</taxon>
        <taxon>Dendrobranchiata</taxon>
        <taxon>Penaeoidea</taxon>
        <taxon>Penaeidae</taxon>
        <taxon>Penaeus</taxon>
    </lineage>
</organism>
<proteinExistence type="inferred from homology"/>
<reference evidence="10 11" key="1">
    <citation type="submission" date="2018-04" db="EMBL/GenBank/DDBJ databases">
        <authorList>
            <person name="Zhang X."/>
            <person name="Yuan J."/>
            <person name="Li F."/>
            <person name="Xiang J."/>
        </authorList>
    </citation>
    <scope>NUCLEOTIDE SEQUENCE [LARGE SCALE GENOMIC DNA]</scope>
    <source>
        <tissue evidence="10">Muscle</tissue>
    </source>
</reference>
<reference evidence="10 11" key="2">
    <citation type="submission" date="2019-01" db="EMBL/GenBank/DDBJ databases">
        <title>The decoding of complex shrimp genome reveals the adaptation for benthos swimmer, frequently molting mechanism and breeding impact on genome.</title>
        <authorList>
            <person name="Sun Y."/>
            <person name="Gao Y."/>
            <person name="Yu Y."/>
        </authorList>
    </citation>
    <scope>NUCLEOTIDE SEQUENCE [LARGE SCALE GENOMIC DNA]</scope>
    <source>
        <tissue evidence="10">Muscle</tissue>
    </source>
</reference>
<keyword evidence="6" id="KW-0325">Glycoprotein</keyword>
<dbReference type="GO" id="GO:0004383">
    <property type="term" value="F:guanylate cyclase activity"/>
    <property type="evidence" value="ECO:0007669"/>
    <property type="project" value="TreeGrafter"/>
</dbReference>
<dbReference type="PROSITE" id="PS00452">
    <property type="entry name" value="GUANYLATE_CYCLASE_1"/>
    <property type="match status" value="1"/>
</dbReference>
<comment type="caution">
    <text evidence="10">The sequence shown here is derived from an EMBL/GenBank/DDBJ whole genome shotgun (WGS) entry which is preliminary data.</text>
</comment>
<dbReference type="GO" id="GO:0007168">
    <property type="term" value="P:receptor guanylyl cyclase signaling pathway"/>
    <property type="evidence" value="ECO:0007669"/>
    <property type="project" value="TreeGrafter"/>
</dbReference>
<dbReference type="SUPFAM" id="SSF55073">
    <property type="entry name" value="Nucleotide cyclase"/>
    <property type="match status" value="1"/>
</dbReference>
<evidence type="ECO:0000313" key="11">
    <source>
        <dbReference type="Proteomes" id="UP000283509"/>
    </source>
</evidence>
<evidence type="ECO:0000256" key="4">
    <source>
        <dbReference type="ARBA" id="ARBA00022989"/>
    </source>
</evidence>
<comment type="similarity">
    <text evidence="8">Belongs to the adenylyl cyclase class-4/guanylyl cyclase family.</text>
</comment>
<dbReference type="AlphaFoldDB" id="A0A423TGI9"/>
<gene>
    <name evidence="10" type="ORF">C7M84_005847</name>
</gene>
<dbReference type="Proteomes" id="UP000283509">
    <property type="component" value="Unassembled WGS sequence"/>
</dbReference>
<keyword evidence="5" id="KW-0472">Membrane</keyword>
<keyword evidence="11" id="KW-1185">Reference proteome</keyword>
<dbReference type="PANTHER" id="PTHR11920:SF499">
    <property type="entry name" value="GUANYLATE CYCLASE DOMAIN-CONTAINING PROTEIN"/>
    <property type="match status" value="1"/>
</dbReference>
<evidence type="ECO:0000256" key="1">
    <source>
        <dbReference type="ARBA" id="ARBA00004370"/>
    </source>
</evidence>